<keyword evidence="1" id="KW-0805">Transcription regulation</keyword>
<dbReference type="PANTHER" id="PTHR44846">
    <property type="entry name" value="MANNOSYL-D-GLYCERATE TRANSPORT/METABOLISM SYSTEM REPRESSOR MNGR-RELATED"/>
    <property type="match status" value="1"/>
</dbReference>
<keyword evidence="3" id="KW-0804">Transcription</keyword>
<proteinExistence type="predicted"/>
<dbReference type="InterPro" id="IPR050679">
    <property type="entry name" value="Bact_HTH_transcr_reg"/>
</dbReference>
<dbReference type="InterPro" id="IPR011663">
    <property type="entry name" value="UTRA"/>
</dbReference>
<dbReference type="GO" id="GO:0045892">
    <property type="term" value="P:negative regulation of DNA-templated transcription"/>
    <property type="evidence" value="ECO:0007669"/>
    <property type="project" value="TreeGrafter"/>
</dbReference>
<evidence type="ECO:0000256" key="3">
    <source>
        <dbReference type="ARBA" id="ARBA00023163"/>
    </source>
</evidence>
<dbReference type="InterPro" id="IPR000524">
    <property type="entry name" value="Tscrpt_reg_HTH_GntR"/>
</dbReference>
<dbReference type="PANTHER" id="PTHR44846:SF17">
    <property type="entry name" value="GNTR-FAMILY TRANSCRIPTIONAL REGULATOR"/>
    <property type="match status" value="1"/>
</dbReference>
<dbReference type="SMART" id="SM00345">
    <property type="entry name" value="HTH_GNTR"/>
    <property type="match status" value="1"/>
</dbReference>
<dbReference type="AlphaFoldDB" id="A0A239GVA5"/>
<dbReference type="SUPFAM" id="SSF46785">
    <property type="entry name" value="Winged helix' DNA-binding domain"/>
    <property type="match status" value="1"/>
</dbReference>
<accession>A0A239GVA5</accession>
<evidence type="ECO:0000256" key="2">
    <source>
        <dbReference type="ARBA" id="ARBA00023125"/>
    </source>
</evidence>
<dbReference type="InterPro" id="IPR036388">
    <property type="entry name" value="WH-like_DNA-bd_sf"/>
</dbReference>
<gene>
    <name evidence="5" type="ORF">SAMN05443665_1008135</name>
</gene>
<evidence type="ECO:0000256" key="1">
    <source>
        <dbReference type="ARBA" id="ARBA00023015"/>
    </source>
</evidence>
<organism evidence="5 6">
    <name type="scientific">Actinomadura meyerae</name>
    <dbReference type="NCBI Taxonomy" id="240840"/>
    <lineage>
        <taxon>Bacteria</taxon>
        <taxon>Bacillati</taxon>
        <taxon>Actinomycetota</taxon>
        <taxon>Actinomycetes</taxon>
        <taxon>Streptosporangiales</taxon>
        <taxon>Thermomonosporaceae</taxon>
        <taxon>Actinomadura</taxon>
    </lineage>
</organism>
<evidence type="ECO:0000313" key="5">
    <source>
        <dbReference type="EMBL" id="SNS73146.1"/>
    </source>
</evidence>
<dbReference type="GO" id="GO:0003677">
    <property type="term" value="F:DNA binding"/>
    <property type="evidence" value="ECO:0007669"/>
    <property type="project" value="UniProtKB-KW"/>
</dbReference>
<protein>
    <submittedName>
        <fullName evidence="5">Transcriptional regulator, GntR family</fullName>
    </submittedName>
</protein>
<dbReference type="GO" id="GO:0003700">
    <property type="term" value="F:DNA-binding transcription factor activity"/>
    <property type="evidence" value="ECO:0007669"/>
    <property type="project" value="InterPro"/>
</dbReference>
<evidence type="ECO:0000259" key="4">
    <source>
        <dbReference type="PROSITE" id="PS50949"/>
    </source>
</evidence>
<keyword evidence="6" id="KW-1185">Reference proteome</keyword>
<dbReference type="Gene3D" id="3.40.1410.10">
    <property type="entry name" value="Chorismate lyase-like"/>
    <property type="match status" value="1"/>
</dbReference>
<dbReference type="InterPro" id="IPR028978">
    <property type="entry name" value="Chorismate_lyase_/UTRA_dom_sf"/>
</dbReference>
<name>A0A239GVA5_9ACTN</name>
<dbReference type="EMBL" id="FZOR01000008">
    <property type="protein sequence ID" value="SNS73146.1"/>
    <property type="molecule type" value="Genomic_DNA"/>
</dbReference>
<dbReference type="Pfam" id="PF00392">
    <property type="entry name" value="GntR"/>
    <property type="match status" value="1"/>
</dbReference>
<dbReference type="Pfam" id="PF07702">
    <property type="entry name" value="UTRA"/>
    <property type="match status" value="1"/>
</dbReference>
<dbReference type="InterPro" id="IPR036390">
    <property type="entry name" value="WH_DNA-bd_sf"/>
</dbReference>
<keyword evidence="2" id="KW-0238">DNA-binding</keyword>
<dbReference type="Gene3D" id="1.10.10.10">
    <property type="entry name" value="Winged helix-like DNA-binding domain superfamily/Winged helix DNA-binding domain"/>
    <property type="match status" value="1"/>
</dbReference>
<dbReference type="SMART" id="SM00866">
    <property type="entry name" value="UTRA"/>
    <property type="match status" value="1"/>
</dbReference>
<evidence type="ECO:0000313" key="6">
    <source>
        <dbReference type="Proteomes" id="UP000198318"/>
    </source>
</evidence>
<dbReference type="CDD" id="cd07377">
    <property type="entry name" value="WHTH_GntR"/>
    <property type="match status" value="1"/>
</dbReference>
<dbReference type="PROSITE" id="PS50949">
    <property type="entry name" value="HTH_GNTR"/>
    <property type="match status" value="1"/>
</dbReference>
<sequence>MPPFIGDAVTQPAYQRIADDLRKQIVDGVLAPGQKIPSRPQLREKYRVSDAVALQAVRLLVTEGYLTARAGSGTYVRERPAVKRLTRSWYREARGRASSPFRADMEAQGRAGSWRWSSETTTAPPAIAQRLDIAEGDPVMRTGYTFLSDDQPVMLSTSWEPLALTQDTPVTLPEEGPYAGAGVVARMRAAGHEVTLVTEVVTARAILAAEAELLNESVGAIVMVIQRTYAGDRPVETADIVVPVDRYELAYVIPVE</sequence>
<feature type="domain" description="HTH gntR-type" evidence="4">
    <location>
        <begin position="11"/>
        <end position="79"/>
    </location>
</feature>
<dbReference type="SUPFAM" id="SSF64288">
    <property type="entry name" value="Chorismate lyase-like"/>
    <property type="match status" value="1"/>
</dbReference>
<dbReference type="Proteomes" id="UP000198318">
    <property type="component" value="Unassembled WGS sequence"/>
</dbReference>
<reference evidence="5 6" key="1">
    <citation type="submission" date="2017-06" db="EMBL/GenBank/DDBJ databases">
        <authorList>
            <person name="Kim H.J."/>
            <person name="Triplett B.A."/>
        </authorList>
    </citation>
    <scope>NUCLEOTIDE SEQUENCE [LARGE SCALE GENOMIC DNA]</scope>
    <source>
        <strain evidence="5 6">DSM 44715</strain>
    </source>
</reference>